<keyword evidence="2 9" id="KW-0540">Nuclease</keyword>
<dbReference type="PANTHER" id="PTHR43694:SF1">
    <property type="entry name" value="RIBONUCLEASE J"/>
    <property type="match status" value="1"/>
</dbReference>
<evidence type="ECO:0000256" key="9">
    <source>
        <dbReference type="HAMAP-Rule" id="MF_01491"/>
    </source>
</evidence>
<dbReference type="PIRSF" id="PIRSF004803">
    <property type="entry name" value="RnjA"/>
    <property type="match status" value="1"/>
</dbReference>
<dbReference type="InterPro" id="IPR036866">
    <property type="entry name" value="RibonucZ/Hydroxyglut_hydro"/>
</dbReference>
<comment type="cofactor">
    <cofactor evidence="12">
        <name>Ca(2+)</name>
        <dbReference type="ChEBI" id="CHEBI:29108"/>
    </cofactor>
    <text evidence="12">Binds 1 Ca(2+) cation per subunit. Seen in 1 crystal structure, it is not clear if it is physiologically important.</text>
</comment>
<comment type="subunit">
    <text evidence="9">Homodimer, may be a subunit of the RNA degradosome.</text>
</comment>
<dbReference type="NCBIfam" id="TIGR00649">
    <property type="entry name" value="MG423"/>
    <property type="match status" value="1"/>
</dbReference>
<keyword evidence="5 9" id="KW-0378">Hydrolase</keyword>
<feature type="domain" description="Metallo-beta-lactamase" evidence="14">
    <location>
        <begin position="66"/>
        <end position="263"/>
    </location>
</feature>
<dbReference type="InterPro" id="IPR055132">
    <property type="entry name" value="RNase_J_b_CASP"/>
</dbReference>
<keyword evidence="12" id="KW-0106">Calcium</keyword>
<dbReference type="InterPro" id="IPR004613">
    <property type="entry name" value="RNase_J"/>
</dbReference>
<dbReference type="GO" id="GO:0008270">
    <property type="term" value="F:zinc ion binding"/>
    <property type="evidence" value="ECO:0007669"/>
    <property type="project" value="InterPro"/>
</dbReference>
<comment type="caution">
    <text evidence="15">The sequence shown here is derived from an EMBL/GenBank/DDBJ whole genome shotgun (WGS) entry which is preliminary data.</text>
</comment>
<dbReference type="Proteomes" id="UP000231152">
    <property type="component" value="Unassembled WGS sequence"/>
</dbReference>
<comment type="cofactor">
    <cofactor evidence="12">
        <name>Zn(2+)</name>
        <dbReference type="ChEBI" id="CHEBI:29105"/>
    </cofactor>
    <text evidence="12">Binds 2 Zn(2+) ions per subunit. It is not clear if Zn(2+) or Mg(2+) is physiologically important.</text>
</comment>
<feature type="binding site" evidence="12">
    <location>
        <position position="492"/>
    </location>
    <ligand>
        <name>Ca(2+)</name>
        <dbReference type="ChEBI" id="CHEBI:29108"/>
    </ligand>
</feature>
<dbReference type="GO" id="GO:0004534">
    <property type="term" value="F:5'-3' RNA exonuclease activity"/>
    <property type="evidence" value="ECO:0007669"/>
    <property type="project" value="UniProtKB-UniRule"/>
</dbReference>
<keyword evidence="1 9" id="KW-0963">Cytoplasm</keyword>
<evidence type="ECO:0000256" key="10">
    <source>
        <dbReference type="PIRSR" id="PIRSR004803-1"/>
    </source>
</evidence>
<evidence type="ECO:0000313" key="15">
    <source>
        <dbReference type="EMBL" id="PJE76298.1"/>
    </source>
</evidence>
<feature type="region of interest" description="Disordered" evidence="13">
    <location>
        <begin position="1"/>
        <end position="52"/>
    </location>
</feature>
<dbReference type="Gene3D" id="3.60.15.10">
    <property type="entry name" value="Ribonuclease Z/Hydroxyacylglutathione hydrolase-like"/>
    <property type="match status" value="1"/>
</dbReference>
<keyword evidence="6 12" id="KW-0862">Zinc</keyword>
<feature type="binding site" evidence="12">
    <location>
        <position position="94"/>
    </location>
    <ligand>
        <name>Ca(2+)</name>
        <dbReference type="ChEBI" id="CHEBI:29108"/>
    </ligand>
</feature>
<protein>
    <recommendedName>
        <fullName evidence="9">Ribonuclease J</fullName>
        <shortName evidence="9">RNase J</shortName>
        <ecNumber evidence="9">3.1.-.-</ecNumber>
    </recommendedName>
</protein>
<sequence length="604" mass="67262">MTEQNTFKSRPSRGQGRYRYRGAKAATGGKRERTETTQRSTPSMASGATPKGTLRVIPIGGLEEIGRNCTIFEYGEDIIVVDMGIQFPEEDMPGIDFIIPNLAYLKGKEKRIRGVFITHGHMDHLGAIPYLMQQIGNPPIYAAPLTLGIIQRRQEEFPRAPKLHLIKIDSTKRVPVGKHFVIEPFHVNHNITDAFGLLIHTPVGTIATTGDFKFDYTPVDEKPAEIARLAEVGSKGILALMADSTNANSPGHQISEKDVGENLEQLIRKADGRIIIGAFASLLTRHQQVIDIAEKVERKVLLLGRSIHNYVEIAQRLKYFKVPKGILIEEADFNKLPDNKVLVICTGAMGQKNSALMRIASNEHRLITLKKGDTILFSSSVIPGNERTVERLQDSLVRKGATVYNNAMMDIHTGGHAKQEDLKLLHRLIRPKYFIPIHGNHFRLKVHGNLAIETGVDPKNVFIADNGQIIEFTKTGGTLTKKHVPADHVFVDGLGVGDVSNVVLRERQAMAEEGMFVIIVTIDGKTGRAIGEPDIISRGFIYMKENARLIGKVHDKVKKILDEPKKDTPAFDAFIREKIRNEIGQLLYANTRRRPMVLPVVNEV</sequence>
<dbReference type="PANTHER" id="PTHR43694">
    <property type="entry name" value="RIBONUCLEASE J"/>
    <property type="match status" value="1"/>
</dbReference>
<comment type="subcellular location">
    <subcellularLocation>
        <location evidence="9">Cytoplasm</location>
    </subcellularLocation>
</comment>
<evidence type="ECO:0000256" key="13">
    <source>
        <dbReference type="SAM" id="MobiDB-lite"/>
    </source>
</evidence>
<dbReference type="AlphaFoldDB" id="A0A2M8LFT9"/>
<dbReference type="EMBL" id="PFET01000001">
    <property type="protein sequence ID" value="PJE76298.1"/>
    <property type="molecule type" value="Genomic_DNA"/>
</dbReference>
<accession>A0A2M8LFT9</accession>
<dbReference type="GO" id="GO:0005737">
    <property type="term" value="C:cytoplasm"/>
    <property type="evidence" value="ECO:0007669"/>
    <property type="project" value="UniProtKB-SubCell"/>
</dbReference>
<comment type="similarity">
    <text evidence="9">Belongs to the metallo-beta-lactamase superfamily. RNA-metabolizing metallo-beta-lactamase-like family. Bacterial RNase J subfamily.</text>
</comment>
<dbReference type="GO" id="GO:0006364">
    <property type="term" value="P:rRNA processing"/>
    <property type="evidence" value="ECO:0007669"/>
    <property type="project" value="UniProtKB-UniRule"/>
</dbReference>
<dbReference type="InterPro" id="IPR001279">
    <property type="entry name" value="Metallo-B-lactamas"/>
</dbReference>
<evidence type="ECO:0000256" key="4">
    <source>
        <dbReference type="ARBA" id="ARBA00022759"/>
    </source>
</evidence>
<comment type="function">
    <text evidence="9">An RNase that has 5'-3' exonuclease and possibly endonuclease activity. Involved in maturation of rRNA and in some organisms also mRNA maturation and/or decay.</text>
</comment>
<dbReference type="Gene3D" id="3.10.20.580">
    <property type="match status" value="1"/>
</dbReference>
<feature type="binding site" evidence="12">
    <location>
        <position position="211"/>
    </location>
    <ligand>
        <name>Zn(2+)</name>
        <dbReference type="ChEBI" id="CHEBI:29105"/>
        <label>1</label>
        <note>catalytic</note>
    </ligand>
</feature>
<dbReference type="Pfam" id="PF17770">
    <property type="entry name" value="RNase_J_C"/>
    <property type="match status" value="1"/>
</dbReference>
<dbReference type="HAMAP" id="MF_01491">
    <property type="entry name" value="RNase_J_bact"/>
    <property type="match status" value="1"/>
</dbReference>
<feature type="binding site" evidence="11">
    <location>
        <begin position="412"/>
        <end position="416"/>
    </location>
    <ligand>
        <name>substrate</name>
    </ligand>
</feature>
<dbReference type="Gene3D" id="3.40.50.10710">
    <property type="entry name" value="Metallo-hydrolase/oxidoreductase"/>
    <property type="match status" value="1"/>
</dbReference>
<feature type="active site" description="Proton acceptor" evidence="10">
    <location>
        <position position="416"/>
    </location>
</feature>
<comment type="caution">
    <text evidence="9">Lacks conserved residue(s) required for the propagation of feature annotation.</text>
</comment>
<dbReference type="InterPro" id="IPR041636">
    <property type="entry name" value="RNase_J_C"/>
</dbReference>
<dbReference type="GO" id="GO:0003723">
    <property type="term" value="F:RNA binding"/>
    <property type="evidence" value="ECO:0007669"/>
    <property type="project" value="UniProtKB-UniRule"/>
</dbReference>
<evidence type="ECO:0000256" key="11">
    <source>
        <dbReference type="PIRSR" id="PIRSR004803-2"/>
    </source>
</evidence>
<feature type="binding site" evidence="12">
    <location>
        <position position="123"/>
    </location>
    <ligand>
        <name>Zn(2+)</name>
        <dbReference type="ChEBI" id="CHEBI:29105"/>
        <label>1</label>
        <note>catalytic</note>
    </ligand>
</feature>
<dbReference type="Pfam" id="PF00753">
    <property type="entry name" value="Lactamase_B"/>
    <property type="match status" value="1"/>
</dbReference>
<gene>
    <name evidence="9" type="primary">rnj</name>
    <name evidence="15" type="ORF">COV04_00245</name>
</gene>
<evidence type="ECO:0000256" key="7">
    <source>
        <dbReference type="ARBA" id="ARBA00022839"/>
    </source>
</evidence>
<keyword evidence="7 9" id="KW-0269">Exonuclease</keyword>
<evidence type="ECO:0000256" key="3">
    <source>
        <dbReference type="ARBA" id="ARBA00022723"/>
    </source>
</evidence>
<keyword evidence="4 9" id="KW-0255">Endonuclease</keyword>
<dbReference type="Pfam" id="PF22505">
    <property type="entry name" value="RNase_J_b_CASP"/>
    <property type="match status" value="1"/>
</dbReference>
<dbReference type="InterPro" id="IPR042173">
    <property type="entry name" value="RNase_J_2"/>
</dbReference>
<feature type="binding site" evidence="12">
    <location>
        <position position="121"/>
    </location>
    <ligand>
        <name>Zn(2+)</name>
        <dbReference type="ChEBI" id="CHEBI:29105"/>
        <label>1</label>
        <note>catalytic</note>
    </ligand>
</feature>
<feature type="binding site" evidence="12">
    <location>
        <position position="124"/>
    </location>
    <ligand>
        <name>Zn(2+)</name>
        <dbReference type="ChEBI" id="CHEBI:29105"/>
        <label>1</label>
        <note>catalytic</note>
    </ligand>
</feature>
<evidence type="ECO:0000256" key="1">
    <source>
        <dbReference type="ARBA" id="ARBA00022490"/>
    </source>
</evidence>
<evidence type="ECO:0000256" key="12">
    <source>
        <dbReference type="PIRSR" id="PIRSR004803-3"/>
    </source>
</evidence>
<evidence type="ECO:0000256" key="2">
    <source>
        <dbReference type="ARBA" id="ARBA00022722"/>
    </source>
</evidence>
<feature type="binding site" evidence="12">
    <location>
        <position position="189"/>
    </location>
    <ligand>
        <name>Zn(2+)</name>
        <dbReference type="ChEBI" id="CHEBI:29105"/>
        <label>1</label>
        <note>catalytic</note>
    </ligand>
</feature>
<evidence type="ECO:0000259" key="14">
    <source>
        <dbReference type="SMART" id="SM00849"/>
    </source>
</evidence>
<evidence type="ECO:0000256" key="8">
    <source>
        <dbReference type="ARBA" id="ARBA00022884"/>
    </source>
</evidence>
<dbReference type="CDD" id="cd07714">
    <property type="entry name" value="RNaseJ_MBL-fold"/>
    <property type="match status" value="1"/>
</dbReference>
<dbReference type="GO" id="GO:0004521">
    <property type="term" value="F:RNA endonuclease activity"/>
    <property type="evidence" value="ECO:0007669"/>
    <property type="project" value="UniProtKB-UniRule"/>
</dbReference>
<dbReference type="InterPro" id="IPR030854">
    <property type="entry name" value="RNase_J_bac"/>
</dbReference>
<organism evidence="15 16">
    <name type="scientific">Candidatus Uhrbacteria bacterium CG10_big_fil_rev_8_21_14_0_10_48_11</name>
    <dbReference type="NCBI Taxonomy" id="1975037"/>
    <lineage>
        <taxon>Bacteria</taxon>
        <taxon>Candidatus Uhriibacteriota</taxon>
    </lineage>
</organism>
<dbReference type="SMART" id="SM00849">
    <property type="entry name" value="Lactamase_B"/>
    <property type="match status" value="1"/>
</dbReference>
<dbReference type="Pfam" id="PF07521">
    <property type="entry name" value="RMMBL"/>
    <property type="match status" value="1"/>
</dbReference>
<dbReference type="InterPro" id="IPR011108">
    <property type="entry name" value="RMMBL"/>
</dbReference>
<reference evidence="15 16" key="1">
    <citation type="submission" date="2017-09" db="EMBL/GenBank/DDBJ databases">
        <title>Depth-based differentiation of microbial function through sediment-hosted aquifers and enrichment of novel symbionts in the deep terrestrial subsurface.</title>
        <authorList>
            <person name="Probst A.J."/>
            <person name="Ladd B."/>
            <person name="Jarett J.K."/>
            <person name="Geller-Mcgrath D.E."/>
            <person name="Sieber C.M."/>
            <person name="Emerson J.B."/>
            <person name="Anantharaman K."/>
            <person name="Thomas B.C."/>
            <person name="Malmstrom R."/>
            <person name="Stieglmeier M."/>
            <person name="Klingl A."/>
            <person name="Woyke T."/>
            <person name="Ryan C.M."/>
            <person name="Banfield J.F."/>
        </authorList>
    </citation>
    <scope>NUCLEOTIDE SEQUENCE [LARGE SCALE GENOMIC DNA]</scope>
    <source>
        <strain evidence="15">CG10_big_fil_rev_8_21_14_0_10_48_11</strain>
    </source>
</reference>
<feature type="binding site" evidence="12">
    <location>
        <position position="119"/>
    </location>
    <ligand>
        <name>Zn(2+)</name>
        <dbReference type="ChEBI" id="CHEBI:29105"/>
        <label>1</label>
        <note>catalytic</note>
    </ligand>
</feature>
<feature type="binding site" evidence="12">
    <location>
        <position position="438"/>
    </location>
    <ligand>
        <name>Zn(2+)</name>
        <dbReference type="ChEBI" id="CHEBI:29105"/>
        <label>1</label>
        <note>catalytic</note>
    </ligand>
</feature>
<evidence type="ECO:0000256" key="5">
    <source>
        <dbReference type="ARBA" id="ARBA00022801"/>
    </source>
</evidence>
<evidence type="ECO:0000256" key="6">
    <source>
        <dbReference type="ARBA" id="ARBA00022833"/>
    </source>
</evidence>
<feature type="compositionally biased region" description="Polar residues" evidence="13">
    <location>
        <begin position="37"/>
        <end position="46"/>
    </location>
</feature>
<dbReference type="EC" id="3.1.-.-" evidence="9"/>
<keyword evidence="3 12" id="KW-0479">Metal-binding</keyword>
<feature type="active site" description="Proton donor" evidence="10">
    <location>
        <position position="243"/>
    </location>
</feature>
<keyword evidence="9" id="KW-0698">rRNA processing</keyword>
<proteinExistence type="inferred from homology"/>
<keyword evidence="8 9" id="KW-0694">RNA-binding</keyword>
<name>A0A2M8LFT9_9BACT</name>
<dbReference type="SUPFAM" id="SSF56281">
    <property type="entry name" value="Metallo-hydrolase/oxidoreductase"/>
    <property type="match status" value="1"/>
</dbReference>
<evidence type="ECO:0000313" key="16">
    <source>
        <dbReference type="Proteomes" id="UP000231152"/>
    </source>
</evidence>
<feature type="binding site" evidence="12">
    <location>
        <position position="96"/>
    </location>
    <ligand>
        <name>Ca(2+)</name>
        <dbReference type="ChEBI" id="CHEBI:29108"/>
    </ligand>
</feature>